<dbReference type="EMBL" id="BARU01006152">
    <property type="protein sequence ID" value="GAH45575.1"/>
    <property type="molecule type" value="Genomic_DNA"/>
</dbReference>
<comment type="caution">
    <text evidence="2">The sequence shown here is derived from an EMBL/GenBank/DDBJ whole genome shotgun (WGS) entry which is preliminary data.</text>
</comment>
<reference evidence="2" key="1">
    <citation type="journal article" date="2014" name="Front. Microbiol.">
        <title>High frequency of phylogenetically diverse reductive dehalogenase-homologous genes in deep subseafloor sedimentary metagenomes.</title>
        <authorList>
            <person name="Kawai M."/>
            <person name="Futagami T."/>
            <person name="Toyoda A."/>
            <person name="Takaki Y."/>
            <person name="Nishi S."/>
            <person name="Hori S."/>
            <person name="Arai W."/>
            <person name="Tsubouchi T."/>
            <person name="Morono Y."/>
            <person name="Uchiyama I."/>
            <person name="Ito T."/>
            <person name="Fujiyama A."/>
            <person name="Inagaki F."/>
            <person name="Takami H."/>
        </authorList>
    </citation>
    <scope>NUCLEOTIDE SEQUENCE</scope>
    <source>
        <strain evidence="2">Expedition CK06-06</strain>
    </source>
</reference>
<feature type="non-terminal residue" evidence="2">
    <location>
        <position position="184"/>
    </location>
</feature>
<dbReference type="AlphaFoldDB" id="X1GL72"/>
<name>X1GL72_9ZZZZ</name>
<evidence type="ECO:0000313" key="2">
    <source>
        <dbReference type="EMBL" id="GAH45575.1"/>
    </source>
</evidence>
<dbReference type="InterPro" id="IPR041698">
    <property type="entry name" value="Methyltransf_25"/>
</dbReference>
<protein>
    <recommendedName>
        <fullName evidence="1">Methyltransferase domain-containing protein</fullName>
    </recommendedName>
</protein>
<dbReference type="InterPro" id="IPR029063">
    <property type="entry name" value="SAM-dependent_MTases_sf"/>
</dbReference>
<accession>X1GL72</accession>
<proteinExistence type="predicted"/>
<gene>
    <name evidence="2" type="ORF">S03H2_12081</name>
</gene>
<dbReference type="CDD" id="cd02440">
    <property type="entry name" value="AdoMet_MTases"/>
    <property type="match status" value="1"/>
</dbReference>
<dbReference type="SUPFAM" id="SSF53335">
    <property type="entry name" value="S-adenosyl-L-methionine-dependent methyltransferases"/>
    <property type="match status" value="1"/>
</dbReference>
<evidence type="ECO:0000259" key="1">
    <source>
        <dbReference type="Pfam" id="PF13649"/>
    </source>
</evidence>
<sequence length="184" mass="21087">MSEINLEEEHDFPLVEILLKERPLGKRTYQPINDPRLAGWEVGRKDSPERLKYILEHLEGKTVLDIGCAEGYFSREIAKQGFEVTAIDFRPNIIEVAKYLSISEGVNVQYHTGRWKDIIGELSFFDNILHLSVLHNDIKGLGIEKALVGLQALRNKATRVFLETPRGIRERHTPDFLDFGTEES</sequence>
<organism evidence="2">
    <name type="scientific">marine sediment metagenome</name>
    <dbReference type="NCBI Taxonomy" id="412755"/>
    <lineage>
        <taxon>unclassified sequences</taxon>
        <taxon>metagenomes</taxon>
        <taxon>ecological metagenomes</taxon>
    </lineage>
</organism>
<feature type="domain" description="Methyltransferase" evidence="1">
    <location>
        <begin position="63"/>
        <end position="136"/>
    </location>
</feature>
<dbReference type="Pfam" id="PF13649">
    <property type="entry name" value="Methyltransf_25"/>
    <property type="match status" value="1"/>
</dbReference>
<dbReference type="Gene3D" id="3.40.50.150">
    <property type="entry name" value="Vaccinia Virus protein VP39"/>
    <property type="match status" value="1"/>
</dbReference>